<keyword evidence="2" id="KW-0732">Signal</keyword>
<feature type="chain" id="PRO_5044752981" evidence="2">
    <location>
        <begin position="43"/>
        <end position="364"/>
    </location>
</feature>
<feature type="compositionally biased region" description="Basic and acidic residues" evidence="1">
    <location>
        <begin position="119"/>
        <end position="130"/>
    </location>
</feature>
<dbReference type="EMBL" id="JALLAZ020001733">
    <property type="protein sequence ID" value="KAL3766216.1"/>
    <property type="molecule type" value="Genomic_DNA"/>
</dbReference>
<evidence type="ECO:0000313" key="3">
    <source>
        <dbReference type="EMBL" id="KAL3766216.1"/>
    </source>
</evidence>
<proteinExistence type="predicted"/>
<feature type="signal peptide" evidence="2">
    <location>
        <begin position="1"/>
        <end position="42"/>
    </location>
</feature>
<name>A0ABD3MQC5_9STRA</name>
<protein>
    <submittedName>
        <fullName evidence="3">Uncharacterized protein</fullName>
    </submittedName>
</protein>
<evidence type="ECO:0000256" key="1">
    <source>
        <dbReference type="SAM" id="MobiDB-lite"/>
    </source>
</evidence>
<keyword evidence="4" id="KW-1185">Reference proteome</keyword>
<evidence type="ECO:0000256" key="2">
    <source>
        <dbReference type="SAM" id="SignalP"/>
    </source>
</evidence>
<sequence>MAPSSSSANIPPASRPRGGEQLRAAATLLLLCLLLPSSSVLSGGGVATALLSPLVVPPLSRCGLVHRDCRRGRGSAPMGARTTGTVFVVTRDDDRRRSRRTMTMDRRGGGGGGMIRVGRRGDDRALPARVDDDDDDDDDERGDGGPARPLLFPSVLRRFVDPVIDDPGLPLIDALVAQVVGPTLQVYWLAISSGPSPTWLVPASAGAHPPRGSLLAPTLIHGAGLAVCWGLGALAARMYEREAYTIVVGGDVGTTTTAADEDDDDVGPKAAAAMMAGYAPILVGLARAGAFAVGALVLATQVDLLLEYRGRYVMLGESDETDFRLLVAYVEVINDVSWEALAISSWRILHAKFMSDPEYRGRRF</sequence>
<organism evidence="3 4">
    <name type="scientific">Stephanodiscus triporus</name>
    <dbReference type="NCBI Taxonomy" id="2934178"/>
    <lineage>
        <taxon>Eukaryota</taxon>
        <taxon>Sar</taxon>
        <taxon>Stramenopiles</taxon>
        <taxon>Ochrophyta</taxon>
        <taxon>Bacillariophyta</taxon>
        <taxon>Coscinodiscophyceae</taxon>
        <taxon>Thalassiosirophycidae</taxon>
        <taxon>Stephanodiscales</taxon>
        <taxon>Stephanodiscaceae</taxon>
        <taxon>Stephanodiscus</taxon>
    </lineage>
</organism>
<accession>A0ABD3MQC5</accession>
<feature type="region of interest" description="Disordered" evidence="1">
    <location>
        <begin position="95"/>
        <end position="148"/>
    </location>
</feature>
<reference evidence="3 4" key="1">
    <citation type="submission" date="2024-10" db="EMBL/GenBank/DDBJ databases">
        <title>Updated reference genomes for cyclostephanoid diatoms.</title>
        <authorList>
            <person name="Roberts W.R."/>
            <person name="Alverson A.J."/>
        </authorList>
    </citation>
    <scope>NUCLEOTIDE SEQUENCE [LARGE SCALE GENOMIC DNA]</scope>
    <source>
        <strain evidence="3 4">AJA276-08</strain>
    </source>
</reference>
<feature type="compositionally biased region" description="Acidic residues" evidence="1">
    <location>
        <begin position="131"/>
        <end position="141"/>
    </location>
</feature>
<gene>
    <name evidence="3" type="ORF">ACHAW5_002562</name>
</gene>
<comment type="caution">
    <text evidence="3">The sequence shown here is derived from an EMBL/GenBank/DDBJ whole genome shotgun (WGS) entry which is preliminary data.</text>
</comment>
<feature type="compositionally biased region" description="Basic and acidic residues" evidence="1">
    <location>
        <begin position="95"/>
        <end position="108"/>
    </location>
</feature>
<evidence type="ECO:0000313" key="4">
    <source>
        <dbReference type="Proteomes" id="UP001530315"/>
    </source>
</evidence>
<dbReference type="Proteomes" id="UP001530315">
    <property type="component" value="Unassembled WGS sequence"/>
</dbReference>
<dbReference type="AlphaFoldDB" id="A0ABD3MQC5"/>